<organism evidence="3 4">
    <name type="scientific">Penicillium atrosanguineum</name>
    <dbReference type="NCBI Taxonomy" id="1132637"/>
    <lineage>
        <taxon>Eukaryota</taxon>
        <taxon>Fungi</taxon>
        <taxon>Dikarya</taxon>
        <taxon>Ascomycota</taxon>
        <taxon>Pezizomycotina</taxon>
        <taxon>Eurotiomycetes</taxon>
        <taxon>Eurotiomycetidae</taxon>
        <taxon>Eurotiales</taxon>
        <taxon>Aspergillaceae</taxon>
        <taxon>Penicillium</taxon>
    </lineage>
</organism>
<evidence type="ECO:0000256" key="1">
    <source>
        <dbReference type="SAM" id="MobiDB-lite"/>
    </source>
</evidence>
<feature type="region of interest" description="Disordered" evidence="1">
    <location>
        <begin position="118"/>
        <end position="159"/>
    </location>
</feature>
<feature type="signal peptide" evidence="2">
    <location>
        <begin position="1"/>
        <end position="21"/>
    </location>
</feature>
<protein>
    <submittedName>
        <fullName evidence="3">Uncharacterized protein</fullName>
    </submittedName>
</protein>
<dbReference type="AlphaFoldDB" id="A0A9W9PNL5"/>
<evidence type="ECO:0000313" key="4">
    <source>
        <dbReference type="Proteomes" id="UP001147746"/>
    </source>
</evidence>
<reference evidence="3" key="2">
    <citation type="journal article" date="2023" name="IMA Fungus">
        <title>Comparative genomic study of the Penicillium genus elucidates a diverse pangenome and 15 lateral gene transfer events.</title>
        <authorList>
            <person name="Petersen C."/>
            <person name="Sorensen T."/>
            <person name="Nielsen M.R."/>
            <person name="Sondergaard T.E."/>
            <person name="Sorensen J.L."/>
            <person name="Fitzpatrick D.A."/>
            <person name="Frisvad J.C."/>
            <person name="Nielsen K.L."/>
        </authorList>
    </citation>
    <scope>NUCLEOTIDE SEQUENCE</scope>
    <source>
        <strain evidence="3">IBT 21472</strain>
    </source>
</reference>
<comment type="caution">
    <text evidence="3">The sequence shown here is derived from an EMBL/GenBank/DDBJ whole genome shotgun (WGS) entry which is preliminary data.</text>
</comment>
<keyword evidence="2" id="KW-0732">Signal</keyword>
<evidence type="ECO:0000313" key="3">
    <source>
        <dbReference type="EMBL" id="KAJ5302796.1"/>
    </source>
</evidence>
<sequence>MTPFYIPTTALLALVASSAFATQSPNLLQVREDIEPGSPLYNCHEACGEFKITTQIVPTQEQTTKSLQLGEVILMSETANYCDNSTFTSYLESCLECAKTYDIWKYYGTEVKSAASNCSDDATPSPSSATTGAAATTTASGNSSSKASSSTITTTTVCT</sequence>
<accession>A0A9W9PNL5</accession>
<dbReference type="EMBL" id="JAPZBO010000009">
    <property type="protein sequence ID" value="KAJ5302796.1"/>
    <property type="molecule type" value="Genomic_DNA"/>
</dbReference>
<feature type="compositionally biased region" description="Low complexity" evidence="1">
    <location>
        <begin position="119"/>
        <end position="159"/>
    </location>
</feature>
<dbReference type="Proteomes" id="UP001147746">
    <property type="component" value="Unassembled WGS sequence"/>
</dbReference>
<evidence type="ECO:0000256" key="2">
    <source>
        <dbReference type="SAM" id="SignalP"/>
    </source>
</evidence>
<reference evidence="3" key="1">
    <citation type="submission" date="2022-12" db="EMBL/GenBank/DDBJ databases">
        <authorList>
            <person name="Petersen C."/>
        </authorList>
    </citation>
    <scope>NUCLEOTIDE SEQUENCE</scope>
    <source>
        <strain evidence="3">IBT 21472</strain>
    </source>
</reference>
<proteinExistence type="predicted"/>
<feature type="chain" id="PRO_5041155212" evidence="2">
    <location>
        <begin position="22"/>
        <end position="159"/>
    </location>
</feature>
<name>A0A9W9PNL5_9EURO</name>
<gene>
    <name evidence="3" type="ORF">N7476_009595</name>
</gene>
<keyword evidence="4" id="KW-1185">Reference proteome</keyword>